<dbReference type="EMBL" id="JAACJO010000001">
    <property type="protein sequence ID" value="KAF5363498.1"/>
    <property type="molecule type" value="Genomic_DNA"/>
</dbReference>
<dbReference type="PROSITE" id="PS00624">
    <property type="entry name" value="GMC_OXRED_2"/>
    <property type="match status" value="1"/>
</dbReference>
<feature type="binding site" evidence="19">
    <location>
        <position position="250"/>
    </location>
    <ligand>
        <name>FAD</name>
        <dbReference type="ChEBI" id="CHEBI:57692"/>
    </ligand>
</feature>
<evidence type="ECO:0000256" key="7">
    <source>
        <dbReference type="ARBA" id="ARBA00022630"/>
    </source>
</evidence>
<comment type="catalytic activity">
    <reaction evidence="15">
        <text>pyranose + acceptor = pyranos-3-ulose + reduced acceptor.</text>
        <dbReference type="EC" id="1.1.99.29"/>
    </reaction>
</comment>
<dbReference type="Gene3D" id="3.50.50.60">
    <property type="entry name" value="FAD/NAD(P)-binding domain"/>
    <property type="match status" value="1"/>
</dbReference>
<comment type="catalytic activity">
    <reaction evidence="14">
        <text>pyranose + acceptor = pyranos-2,3-diulose + reduced acceptor.</text>
        <dbReference type="EC" id="1.1.99.29"/>
    </reaction>
</comment>
<dbReference type="OrthoDB" id="269227at2759"/>
<keyword evidence="9 19" id="KW-0274">FAD</keyword>
<dbReference type="PANTHER" id="PTHR11552">
    <property type="entry name" value="GLUCOSE-METHANOL-CHOLINE GMC OXIDOREDUCTASE"/>
    <property type="match status" value="1"/>
</dbReference>
<comment type="catalytic activity">
    <reaction evidence="16">
        <text>a pyranoside + acceptor = a pyranosid-3-ulose + reduced acceptor.</text>
        <dbReference type="EC" id="1.1.99.29"/>
    </reaction>
</comment>
<organism evidence="23 24">
    <name type="scientific">Leucocoprinus leucothites</name>
    <dbReference type="NCBI Taxonomy" id="201217"/>
    <lineage>
        <taxon>Eukaryota</taxon>
        <taxon>Fungi</taxon>
        <taxon>Dikarya</taxon>
        <taxon>Basidiomycota</taxon>
        <taxon>Agaricomycotina</taxon>
        <taxon>Agaricomycetes</taxon>
        <taxon>Agaricomycetidae</taxon>
        <taxon>Agaricales</taxon>
        <taxon>Agaricineae</taxon>
        <taxon>Agaricaceae</taxon>
        <taxon>Leucocoprinus</taxon>
    </lineage>
</organism>
<feature type="domain" description="Glucose-methanol-choline oxidoreductase N-terminal" evidence="21">
    <location>
        <begin position="92"/>
        <end position="115"/>
    </location>
</feature>
<dbReference type="PANTHER" id="PTHR11552:SF201">
    <property type="entry name" value="GLUCOSE-METHANOL-CHOLINE OXIDOREDUCTASE N-TERMINAL DOMAIN-CONTAINING PROTEIN"/>
    <property type="match status" value="1"/>
</dbReference>
<dbReference type="PIRSF" id="PIRSF000137">
    <property type="entry name" value="Alcohol_oxidase"/>
    <property type="match status" value="1"/>
</dbReference>
<dbReference type="SUPFAM" id="SSF54373">
    <property type="entry name" value="FAD-linked reductases, C-terminal domain"/>
    <property type="match status" value="1"/>
</dbReference>
<proteinExistence type="inferred from homology"/>
<keyword evidence="7 20" id="KW-0285">Flavoprotein</keyword>
<dbReference type="InterPro" id="IPR012132">
    <property type="entry name" value="GMC_OxRdtase"/>
</dbReference>
<evidence type="ECO:0000256" key="5">
    <source>
        <dbReference type="ARBA" id="ARBA00013177"/>
    </source>
</evidence>
<comment type="subcellular location">
    <subcellularLocation>
        <location evidence="2">Secreted</location>
    </subcellularLocation>
</comment>
<dbReference type="Proteomes" id="UP000559027">
    <property type="component" value="Unassembled WGS sequence"/>
</dbReference>
<evidence type="ECO:0000256" key="1">
    <source>
        <dbReference type="ARBA" id="ARBA00001974"/>
    </source>
</evidence>
<evidence type="ECO:0000256" key="15">
    <source>
        <dbReference type="ARBA" id="ARBA00034029"/>
    </source>
</evidence>
<comment type="catalytic activity">
    <reaction evidence="13">
        <text>pyranose + acceptor = pyranos-2-ulose + reduced acceptor.</text>
        <dbReference type="EC" id="1.1.99.29"/>
    </reaction>
</comment>
<evidence type="ECO:0000256" key="19">
    <source>
        <dbReference type="PIRSR" id="PIRSR000137-2"/>
    </source>
</evidence>
<evidence type="ECO:0000256" key="12">
    <source>
        <dbReference type="ARBA" id="ARBA00024699"/>
    </source>
</evidence>
<keyword evidence="8" id="KW-0732">Signal</keyword>
<feature type="domain" description="Glucose-methanol-choline oxidoreductase N-terminal" evidence="22">
    <location>
        <begin position="292"/>
        <end position="306"/>
    </location>
</feature>
<keyword evidence="11" id="KW-0325">Glycoprotein</keyword>
<dbReference type="Pfam" id="PF00732">
    <property type="entry name" value="GMC_oxred_N"/>
    <property type="match status" value="1"/>
</dbReference>
<comment type="similarity">
    <text evidence="3 20">Belongs to the GMC oxidoreductase family.</text>
</comment>
<keyword evidence="24" id="KW-1185">Reference proteome</keyword>
<evidence type="ECO:0000256" key="14">
    <source>
        <dbReference type="ARBA" id="ARBA00034010"/>
    </source>
</evidence>
<evidence type="ECO:0000256" key="13">
    <source>
        <dbReference type="ARBA" id="ARBA00033986"/>
    </source>
</evidence>
<dbReference type="GO" id="GO:0005576">
    <property type="term" value="C:extracellular region"/>
    <property type="evidence" value="ECO:0007669"/>
    <property type="project" value="UniProtKB-SubCell"/>
</dbReference>
<evidence type="ECO:0000259" key="22">
    <source>
        <dbReference type="PROSITE" id="PS00624"/>
    </source>
</evidence>
<evidence type="ECO:0000256" key="8">
    <source>
        <dbReference type="ARBA" id="ARBA00022729"/>
    </source>
</evidence>
<evidence type="ECO:0000313" key="24">
    <source>
        <dbReference type="Proteomes" id="UP000559027"/>
    </source>
</evidence>
<comment type="subunit">
    <text evidence="4">Monomer.</text>
</comment>
<evidence type="ECO:0000256" key="4">
    <source>
        <dbReference type="ARBA" id="ARBA00011245"/>
    </source>
</evidence>
<evidence type="ECO:0000256" key="3">
    <source>
        <dbReference type="ARBA" id="ARBA00010790"/>
    </source>
</evidence>
<comment type="caution">
    <text evidence="23">The sequence shown here is derived from an EMBL/GenBank/DDBJ whole genome shotgun (WGS) entry which is preliminary data.</text>
</comment>
<evidence type="ECO:0000256" key="2">
    <source>
        <dbReference type="ARBA" id="ARBA00004613"/>
    </source>
</evidence>
<dbReference type="Gene3D" id="3.30.560.10">
    <property type="entry name" value="Glucose Oxidase, domain 3"/>
    <property type="match status" value="1"/>
</dbReference>
<evidence type="ECO:0000256" key="17">
    <source>
        <dbReference type="ARBA" id="ARBA00034059"/>
    </source>
</evidence>
<dbReference type="AlphaFoldDB" id="A0A8H5GEP8"/>
<comment type="cofactor">
    <cofactor evidence="1 19">
        <name>FAD</name>
        <dbReference type="ChEBI" id="CHEBI:57692"/>
    </cofactor>
</comment>
<dbReference type="InterPro" id="IPR007867">
    <property type="entry name" value="GMC_OxRtase_C"/>
</dbReference>
<evidence type="ECO:0000259" key="21">
    <source>
        <dbReference type="PROSITE" id="PS00623"/>
    </source>
</evidence>
<sequence length="612" mass="66496">MPHIELKDAINRSFDYVIIGGGTAGLVLATRLTESADTSVLILEAGEENLDDPLITKIGLYGQTFGQEKYDWCSMTVPQVNADNTVFPWPRGRILGGSSAVNFTAWNKPSKEDIDAWEKLGNEGWNWETLDKYISRATTYTPPTLSEAEHARRGTPRVFKELWAKGPVGNGPIQISYPPYRTDLDVKIQQAIQGLGYPVAPAPLDGNPNGVTIGAMSVDPETVERSFTGNAYWKPNSARPNLSLLTGAVVHRLVTTETDGELVVTGVEFFYKSGGGEAYTARASKEVILSAGTLRTPQVLELSGIGSPEVLQKVGIPVKLALNGVGENVQDHIHSTVVVELKDDVQDETYDVLRNPGEAEKNMALFTKAQGLYTMGINTFLYAPLPALSDKGQEIISSARKEIEAGIAAGKYPAGLADQYKIVLENIEKVPTCEIIVFPGAFGGKNMPAPGKKYYAFVAALNGLFSRGTIHVTTTDPAVPSAIDPHYFEQDIDLKTHREVMKFCRKLAGVAELKEYFGESPQELNPGPSVSTDKDLEDYVKRFSSTTFHPIGSASMLPREKGGVVDNKLRVYGTKNLRVVDLSIVPLHFGSHTQCIAYGVGEYAADIIKGLA</sequence>
<name>A0A8H5GEP8_9AGAR</name>
<comment type="function">
    <text evidence="12">Catalyzes the single-oxidation or sequential double oxidation reaction of carbohydrates primarily at carbon-2 and/or carbon-3 with the concomitant reduction of the flavin. The enzyme exhibits a broad sugar substrate specificity, oxidizing different aldopyranoses to the corresponding C-1, C-2, C-3 or C-1,2, C-2,3 and C-3,4 (di)dehydro sugars with substrate-specific regioselectivity. Accepts only a narrow range of electron acceptors such as substituted benzoquinones and complexed metal ions and reacts extremely slowly with O(2) as acceptor. May play a role in the natural recycling of plant matter by oxidizing all major monosaccharides in lignocellulose and by reducing quinone compounds or reactive radical species generated during lignin depolymerization.</text>
</comment>
<keyword evidence="10" id="KW-0560">Oxidoreductase</keyword>
<evidence type="ECO:0000256" key="11">
    <source>
        <dbReference type="ARBA" id="ARBA00023180"/>
    </source>
</evidence>
<dbReference type="InterPro" id="IPR036188">
    <property type="entry name" value="FAD/NAD-bd_sf"/>
</dbReference>
<accession>A0A8H5GEP8</accession>
<comment type="catalytic activity">
    <reaction evidence="17">
        <text>a pyranoside + acceptor = a pyranosid-3,4-diulose + reduced acceptor.</text>
        <dbReference type="EC" id="1.1.99.29"/>
    </reaction>
</comment>
<evidence type="ECO:0000256" key="16">
    <source>
        <dbReference type="ARBA" id="ARBA00034050"/>
    </source>
</evidence>
<evidence type="ECO:0000256" key="18">
    <source>
        <dbReference type="PIRSR" id="PIRSR000137-1"/>
    </source>
</evidence>
<dbReference type="InterPro" id="IPR000172">
    <property type="entry name" value="GMC_OxRdtase_N"/>
</dbReference>
<dbReference type="SUPFAM" id="SSF51905">
    <property type="entry name" value="FAD/NAD(P)-binding domain"/>
    <property type="match status" value="1"/>
</dbReference>
<evidence type="ECO:0000256" key="6">
    <source>
        <dbReference type="ARBA" id="ARBA00022525"/>
    </source>
</evidence>
<reference evidence="23 24" key="1">
    <citation type="journal article" date="2020" name="ISME J.">
        <title>Uncovering the hidden diversity of litter-decomposition mechanisms in mushroom-forming fungi.</title>
        <authorList>
            <person name="Floudas D."/>
            <person name="Bentzer J."/>
            <person name="Ahren D."/>
            <person name="Johansson T."/>
            <person name="Persson P."/>
            <person name="Tunlid A."/>
        </authorList>
    </citation>
    <scope>NUCLEOTIDE SEQUENCE [LARGE SCALE GENOMIC DNA]</scope>
    <source>
        <strain evidence="23 24">CBS 146.42</strain>
    </source>
</reference>
<dbReference type="Pfam" id="PF05199">
    <property type="entry name" value="GMC_oxred_C"/>
    <property type="match status" value="1"/>
</dbReference>
<dbReference type="EC" id="1.1.99.29" evidence="5"/>
<keyword evidence="6" id="KW-0964">Secreted</keyword>
<protein>
    <recommendedName>
        <fullName evidence="5">pyranose dehydrogenase (acceptor)</fullName>
        <ecNumber evidence="5">1.1.99.29</ecNumber>
    </recommendedName>
</protein>
<dbReference type="GO" id="GO:0050660">
    <property type="term" value="F:flavin adenine dinucleotide binding"/>
    <property type="evidence" value="ECO:0007669"/>
    <property type="project" value="InterPro"/>
</dbReference>
<evidence type="ECO:0000256" key="10">
    <source>
        <dbReference type="ARBA" id="ARBA00023002"/>
    </source>
</evidence>
<evidence type="ECO:0000313" key="23">
    <source>
        <dbReference type="EMBL" id="KAF5363498.1"/>
    </source>
</evidence>
<gene>
    <name evidence="23" type="ORF">D9756_000984</name>
</gene>
<dbReference type="GO" id="GO:0033718">
    <property type="term" value="F:pyranose dehydrogenase (acceptor) activity"/>
    <property type="evidence" value="ECO:0007669"/>
    <property type="project" value="UniProtKB-EC"/>
</dbReference>
<evidence type="ECO:0000256" key="20">
    <source>
        <dbReference type="RuleBase" id="RU003968"/>
    </source>
</evidence>
<evidence type="ECO:0000256" key="9">
    <source>
        <dbReference type="ARBA" id="ARBA00022827"/>
    </source>
</evidence>
<feature type="active site" description="Proton donor" evidence="18">
    <location>
        <position position="549"/>
    </location>
</feature>
<dbReference type="PROSITE" id="PS00623">
    <property type="entry name" value="GMC_OXRED_1"/>
    <property type="match status" value="1"/>
</dbReference>
<feature type="active site" description="Proton acceptor" evidence="18">
    <location>
        <position position="592"/>
    </location>
</feature>